<dbReference type="EMBL" id="KB631625">
    <property type="protein sequence ID" value="ERL84817.1"/>
    <property type="molecule type" value="Genomic_DNA"/>
</dbReference>
<reference evidence="1 2" key="1">
    <citation type="journal article" date="2013" name="Genome Biol.">
        <title>Draft genome of the mountain pine beetle, Dendroctonus ponderosae Hopkins, a major forest pest.</title>
        <authorList>
            <person name="Keeling C.I."/>
            <person name="Yuen M.M."/>
            <person name="Liao N.Y."/>
            <person name="Docking T.R."/>
            <person name="Chan S.K."/>
            <person name="Taylor G.A."/>
            <person name="Palmquist D.L."/>
            <person name="Jackman S.D."/>
            <person name="Nguyen A."/>
            <person name="Li M."/>
            <person name="Henderson H."/>
            <person name="Janes J.K."/>
            <person name="Zhao Y."/>
            <person name="Pandoh P."/>
            <person name="Moore R."/>
            <person name="Sperling F.A."/>
            <person name="Huber D.P."/>
            <person name="Birol I."/>
            <person name="Jones S.J."/>
            <person name="Bohlmann J."/>
        </authorList>
    </citation>
    <scope>NUCLEOTIDE SEQUENCE</scope>
</reference>
<organism evidence="1 2">
    <name type="scientific">Dendroctonus ponderosae</name>
    <name type="common">Mountain pine beetle</name>
    <dbReference type="NCBI Taxonomy" id="77166"/>
    <lineage>
        <taxon>Eukaryota</taxon>
        <taxon>Metazoa</taxon>
        <taxon>Ecdysozoa</taxon>
        <taxon>Arthropoda</taxon>
        <taxon>Hexapoda</taxon>
        <taxon>Insecta</taxon>
        <taxon>Pterygota</taxon>
        <taxon>Neoptera</taxon>
        <taxon>Endopterygota</taxon>
        <taxon>Coleoptera</taxon>
        <taxon>Polyphaga</taxon>
        <taxon>Cucujiformia</taxon>
        <taxon>Curculionidae</taxon>
        <taxon>Scolytinae</taxon>
        <taxon>Dendroctonus</taxon>
    </lineage>
</organism>
<name>U4TVJ4_DENPD</name>
<dbReference type="AlphaFoldDB" id="U4TVJ4"/>
<dbReference type="Proteomes" id="UP000030742">
    <property type="component" value="Unassembled WGS sequence"/>
</dbReference>
<evidence type="ECO:0000313" key="2">
    <source>
        <dbReference type="Proteomes" id="UP000030742"/>
    </source>
</evidence>
<protein>
    <submittedName>
        <fullName evidence="1">Uncharacterized protein</fullName>
    </submittedName>
</protein>
<evidence type="ECO:0000313" key="1">
    <source>
        <dbReference type="EMBL" id="ERL84817.1"/>
    </source>
</evidence>
<gene>
    <name evidence="1" type="ORF">D910_02241</name>
</gene>
<proteinExistence type="predicted"/>
<sequence length="33" mass="3770">MSQFYPYGLQKVPIPALWLNAKSFDLSTSNHLC</sequence>
<accession>U4TVJ4</accession>